<organism evidence="2 3">
    <name type="scientific">Helicobacter bilis</name>
    <dbReference type="NCBI Taxonomy" id="37372"/>
    <lineage>
        <taxon>Bacteria</taxon>
        <taxon>Pseudomonadati</taxon>
        <taxon>Campylobacterota</taxon>
        <taxon>Epsilonproteobacteria</taxon>
        <taxon>Campylobacterales</taxon>
        <taxon>Helicobacteraceae</taxon>
        <taxon>Helicobacter</taxon>
    </lineage>
</organism>
<dbReference type="RefSeq" id="WP_077389230.1">
    <property type="nucleotide sequence ID" value="NZ_CP019645.1"/>
</dbReference>
<proteinExistence type="predicted"/>
<evidence type="ECO:0000313" key="2">
    <source>
        <dbReference type="EMBL" id="AQQ60215.1"/>
    </source>
</evidence>
<protein>
    <submittedName>
        <fullName evidence="2">Uncharacterized protein</fullName>
    </submittedName>
</protein>
<feature type="compositionally biased region" description="Basic and acidic residues" evidence="1">
    <location>
        <begin position="15"/>
        <end position="34"/>
    </location>
</feature>
<evidence type="ECO:0000313" key="3">
    <source>
        <dbReference type="Proteomes" id="UP000188298"/>
    </source>
</evidence>
<name>A0A1Q2LIP3_9HELI</name>
<accession>A0A1Q2LIP3</accession>
<reference evidence="2 3" key="1">
    <citation type="submission" date="2017-02" db="EMBL/GenBank/DDBJ databases">
        <title>Whole genome sequencing of Helicobacter bilis strain AAQJH.</title>
        <authorList>
            <person name="Conlan S."/>
            <person name="Thomas P.J."/>
            <person name="Mullikin J."/>
            <person name="Palmore T.N."/>
            <person name="Frank K.M."/>
            <person name="Segre J.A."/>
        </authorList>
    </citation>
    <scope>NUCLEOTIDE SEQUENCE [LARGE SCALE GENOMIC DNA]</scope>
    <source>
        <strain evidence="2 3">AAQJH</strain>
    </source>
</reference>
<feature type="region of interest" description="Disordered" evidence="1">
    <location>
        <begin position="15"/>
        <end position="59"/>
    </location>
</feature>
<evidence type="ECO:0000256" key="1">
    <source>
        <dbReference type="SAM" id="MobiDB-lite"/>
    </source>
</evidence>
<dbReference type="EMBL" id="CP019645">
    <property type="protein sequence ID" value="AQQ60215.1"/>
    <property type="molecule type" value="Genomic_DNA"/>
</dbReference>
<sequence>MSPLVISKVFPPCHTERSEVSHNTESTIESKKDFSPFSKAQNDKGERTQNDKREAEGSK</sequence>
<dbReference type="AlphaFoldDB" id="A0A1Q2LIP3"/>
<gene>
    <name evidence="2" type="ORF">XJ32_09080</name>
</gene>
<dbReference type="Proteomes" id="UP000188298">
    <property type="component" value="Chromosome"/>
</dbReference>
<dbReference type="KEGG" id="hbl:XJ32_09080"/>
<feature type="compositionally biased region" description="Basic and acidic residues" evidence="1">
    <location>
        <begin position="41"/>
        <end position="59"/>
    </location>
</feature>